<reference evidence="3 4" key="1">
    <citation type="submission" date="2021-11" db="EMBL/GenBank/DDBJ databases">
        <authorList>
            <person name="Oh E.-T."/>
            <person name="Kim S.-B."/>
        </authorList>
    </citation>
    <scope>NUCLEOTIDE SEQUENCE [LARGE SCALE GENOMIC DNA]</scope>
    <source>
        <strain evidence="3 4">MMS20-SJTR3</strain>
    </source>
</reference>
<dbReference type="InterPro" id="IPR012337">
    <property type="entry name" value="RNaseH-like_sf"/>
</dbReference>
<dbReference type="SUPFAM" id="SSF53098">
    <property type="entry name" value="Ribonuclease H-like"/>
    <property type="match status" value="1"/>
</dbReference>
<proteinExistence type="predicted"/>
<organism evidence="3 4">
    <name type="scientific">Paraburkholderia sejongensis</name>
    <dbReference type="NCBI Taxonomy" id="2886946"/>
    <lineage>
        <taxon>Bacteria</taxon>
        <taxon>Pseudomonadati</taxon>
        <taxon>Pseudomonadota</taxon>
        <taxon>Betaproteobacteria</taxon>
        <taxon>Burkholderiales</taxon>
        <taxon>Burkholderiaceae</taxon>
        <taxon>Paraburkholderia</taxon>
    </lineage>
</organism>
<gene>
    <name evidence="3" type="ORF">LJ656_32360</name>
</gene>
<evidence type="ECO:0000259" key="1">
    <source>
        <dbReference type="Pfam" id="PF01609"/>
    </source>
</evidence>
<evidence type="ECO:0000259" key="2">
    <source>
        <dbReference type="Pfam" id="PF13006"/>
    </source>
</evidence>
<dbReference type="NCBIfam" id="NF033592">
    <property type="entry name" value="transpos_IS4_1"/>
    <property type="match status" value="1"/>
</dbReference>
<dbReference type="Pfam" id="PF01609">
    <property type="entry name" value="DDE_Tnp_1"/>
    <property type="match status" value="1"/>
</dbReference>
<dbReference type="PANTHER" id="PTHR37529">
    <property type="entry name" value="TRANSPOSASE INSG FOR INSERTION SEQUENCE ELEMENT IS4-RELATED"/>
    <property type="match status" value="1"/>
</dbReference>
<keyword evidence="4" id="KW-1185">Reference proteome</keyword>
<evidence type="ECO:0000313" key="4">
    <source>
        <dbReference type="Proteomes" id="UP001431019"/>
    </source>
</evidence>
<dbReference type="Pfam" id="PF13006">
    <property type="entry name" value="Nterm_IS4"/>
    <property type="match status" value="1"/>
</dbReference>
<feature type="domain" description="Transposase IS4 N-terminal" evidence="2">
    <location>
        <begin position="25"/>
        <end position="113"/>
    </location>
</feature>
<dbReference type="EMBL" id="JAJITD010000026">
    <property type="protein sequence ID" value="MCC8397269.1"/>
    <property type="molecule type" value="Genomic_DNA"/>
</dbReference>
<protein>
    <submittedName>
        <fullName evidence="3">IS4 family transposase</fullName>
    </submittedName>
</protein>
<feature type="domain" description="Transposase IS4-like" evidence="1">
    <location>
        <begin position="134"/>
        <end position="359"/>
    </location>
</feature>
<dbReference type="InterPro" id="IPR024473">
    <property type="entry name" value="Transposases_IS4_N"/>
</dbReference>
<name>A0ABS8K5Q1_9BURK</name>
<sequence>MLTCIAMLVDDLRLLVDSQPPLEWDRLGQHLPYEWIESAVQDSGSASVRRRRLPAQQVVWLVIALALYRHRSISEVVDELDLALPVADASFVSRSAITQARQRVGAAPLAWLFHESARNWVAQDQERYLFKGFSLFAMDGTTLRTADSAANRRHFGASAAAHGRIGSYPQLRAVTLTALATHLVRDAVFGPYDINEMMSARELIARVPANSITVLDRGFMSAQLLCNLVSGGENRHYIIPAKSNMRCEVVSGRDGDQIVRMRVSPQARTKCPDLPESWQARAELAVDAGGRQRTLQTSLTDRRRFKAADIVSCYERRWQIETSYHEFKQSMLGMELTLRSQTVEGVYQEFWGALIAYNLIRLEMAKAAIDAGHAPDELSFTRAFHTIQYEMTWAAVTRSYGKLPALLKRLRERLKQLPNEKRPGRSCVRAVKSRPFRYTVRVLKRDLN</sequence>
<dbReference type="PANTHER" id="PTHR37529:SF1">
    <property type="entry name" value="TRANSPOSASE INSG FOR INSERTION SEQUENCE ELEMENT IS4-RELATED"/>
    <property type="match status" value="1"/>
</dbReference>
<evidence type="ECO:0000313" key="3">
    <source>
        <dbReference type="EMBL" id="MCC8397269.1"/>
    </source>
</evidence>
<accession>A0ABS8K5Q1</accession>
<dbReference type="InterPro" id="IPR002559">
    <property type="entry name" value="Transposase_11"/>
</dbReference>
<comment type="caution">
    <text evidence="3">The sequence shown here is derived from an EMBL/GenBank/DDBJ whole genome shotgun (WGS) entry which is preliminary data.</text>
</comment>
<dbReference type="InterPro" id="IPR047952">
    <property type="entry name" value="Transpos_IS4"/>
</dbReference>
<dbReference type="Proteomes" id="UP001431019">
    <property type="component" value="Unassembled WGS sequence"/>
</dbReference>